<dbReference type="PROSITE" id="PS00216">
    <property type="entry name" value="SUGAR_TRANSPORT_1"/>
    <property type="match status" value="1"/>
</dbReference>
<dbReference type="GO" id="GO:0000329">
    <property type="term" value="C:fungal-type vacuole membrane"/>
    <property type="evidence" value="ECO:0007669"/>
    <property type="project" value="TreeGrafter"/>
</dbReference>
<dbReference type="PANTHER" id="PTHR23501">
    <property type="entry name" value="MAJOR FACILITATOR SUPERFAMILY"/>
    <property type="match status" value="1"/>
</dbReference>
<dbReference type="Pfam" id="PF07690">
    <property type="entry name" value="MFS_1"/>
    <property type="match status" value="1"/>
</dbReference>
<feature type="domain" description="Major facilitator superfamily (MFS) profile" evidence="8">
    <location>
        <begin position="69"/>
        <end position="428"/>
    </location>
</feature>
<dbReference type="Gene3D" id="1.20.1250.20">
    <property type="entry name" value="MFS general substrate transporter like domains"/>
    <property type="match status" value="1"/>
</dbReference>
<evidence type="ECO:0000256" key="4">
    <source>
        <dbReference type="ARBA" id="ARBA00022989"/>
    </source>
</evidence>
<evidence type="ECO:0000313" key="10">
    <source>
        <dbReference type="Proteomes" id="UP000308724"/>
    </source>
</evidence>
<feature type="transmembrane region" description="Helical" evidence="7">
    <location>
        <begin position="133"/>
        <end position="153"/>
    </location>
</feature>
<reference evidence="9 10" key="1">
    <citation type="submission" date="2018-10" db="EMBL/GenBank/DDBJ databases">
        <title>Fifty Aureobasidium pullulans genomes reveal a recombining polyextremotolerant generalist.</title>
        <authorList>
            <person name="Gostincar C."/>
            <person name="Turk M."/>
            <person name="Zajc J."/>
            <person name="Gunde-Cimerman N."/>
        </authorList>
    </citation>
    <scope>NUCLEOTIDE SEQUENCE [LARGE SCALE GENOMIC DNA]</scope>
    <source>
        <strain evidence="9 10">EXF-1645</strain>
    </source>
</reference>
<keyword evidence="3 7" id="KW-0812">Transmembrane</keyword>
<feature type="transmembrane region" description="Helical" evidence="7">
    <location>
        <begin position="159"/>
        <end position="179"/>
    </location>
</feature>
<dbReference type="InterPro" id="IPR020846">
    <property type="entry name" value="MFS_dom"/>
</dbReference>
<dbReference type="PROSITE" id="PS50850">
    <property type="entry name" value="MFS"/>
    <property type="match status" value="1"/>
</dbReference>
<sequence>MANPPQDVDSPLKAVAASSRLLQPNGAPRYDRAAVQINQLGAEETCNDYTAQQADGPAEESVTTRAIVIMLSMWMCSFFAALDSTIMATLSSPISATFQSSKSLQWIASAYLVANATFQPMSGKLSDIFGRRAGATLAACLFALGTLICGLAQNVPTMIVGRILAGSGGGCLNTISTFIASDLVPLRKRGLWQGFANIVYGSGMGLGGIIGGILNDTFGWRWAFLVQVPFIISAGTIAWWTIDIPIKESNRDRLERIDFLGALTLSTTLVALLLGINCGGAWVSWTHPLLITTVGIAISALCLFIYVESHLAGEPIIPVRLFLHRTVAGACLTNWFNAMAVYALLYYIPIYHQIVVRSSTVSSGVYLLPQSLGTACGSLTAGLLMRSNGRYWWLSLAAQCLYFGSSIAIALLLRDDISKDCPAVSSGS</sequence>
<feature type="transmembrane region" description="Helical" evidence="7">
    <location>
        <begin position="327"/>
        <end position="348"/>
    </location>
</feature>
<feature type="transmembrane region" description="Helical" evidence="7">
    <location>
        <begin position="262"/>
        <end position="283"/>
    </location>
</feature>
<name>A0A4T0BUE2_AURPU</name>
<evidence type="ECO:0000256" key="7">
    <source>
        <dbReference type="SAM" id="Phobius"/>
    </source>
</evidence>
<dbReference type="GO" id="GO:0015174">
    <property type="term" value="F:basic amino acid transmembrane transporter activity"/>
    <property type="evidence" value="ECO:0007669"/>
    <property type="project" value="TreeGrafter"/>
</dbReference>
<organism evidence="9 10">
    <name type="scientific">Aureobasidium pullulans</name>
    <name type="common">Black yeast</name>
    <name type="synonym">Pullularia pullulans</name>
    <dbReference type="NCBI Taxonomy" id="5580"/>
    <lineage>
        <taxon>Eukaryota</taxon>
        <taxon>Fungi</taxon>
        <taxon>Dikarya</taxon>
        <taxon>Ascomycota</taxon>
        <taxon>Pezizomycotina</taxon>
        <taxon>Dothideomycetes</taxon>
        <taxon>Dothideomycetidae</taxon>
        <taxon>Dothideales</taxon>
        <taxon>Saccotheciaceae</taxon>
        <taxon>Aureobasidium</taxon>
    </lineage>
</organism>
<evidence type="ECO:0000259" key="8">
    <source>
        <dbReference type="PROSITE" id="PS50850"/>
    </source>
</evidence>
<feature type="transmembrane region" description="Helical" evidence="7">
    <location>
        <begin position="220"/>
        <end position="242"/>
    </location>
</feature>
<feature type="transmembrane region" description="Helical" evidence="7">
    <location>
        <begin position="191"/>
        <end position="214"/>
    </location>
</feature>
<dbReference type="InterPro" id="IPR011701">
    <property type="entry name" value="MFS"/>
</dbReference>
<evidence type="ECO:0000256" key="1">
    <source>
        <dbReference type="ARBA" id="ARBA00004127"/>
    </source>
</evidence>
<gene>
    <name evidence="9" type="ORF">D6C78_05492</name>
</gene>
<evidence type="ECO:0000313" key="9">
    <source>
        <dbReference type="EMBL" id="TIA36345.1"/>
    </source>
</evidence>
<keyword evidence="2" id="KW-0813">Transport</keyword>
<feature type="transmembrane region" description="Helical" evidence="7">
    <location>
        <begin position="289"/>
        <end position="307"/>
    </location>
</feature>
<keyword evidence="4 7" id="KW-1133">Transmembrane helix</keyword>
<dbReference type="InterPro" id="IPR005829">
    <property type="entry name" value="Sugar_transporter_CS"/>
</dbReference>
<evidence type="ECO:0000256" key="6">
    <source>
        <dbReference type="ARBA" id="ARBA00044273"/>
    </source>
</evidence>
<evidence type="ECO:0000256" key="5">
    <source>
        <dbReference type="ARBA" id="ARBA00023136"/>
    </source>
</evidence>
<comment type="caution">
    <text evidence="9">The sequence shown here is derived from an EMBL/GenBank/DDBJ whole genome shotgun (WGS) entry which is preliminary data.</text>
</comment>
<protein>
    <recommendedName>
        <fullName evidence="6">MFS-type drug efflux transporter P55</fullName>
    </recommendedName>
</protein>
<dbReference type="Proteomes" id="UP000308724">
    <property type="component" value="Unassembled WGS sequence"/>
</dbReference>
<dbReference type="GO" id="GO:0012505">
    <property type="term" value="C:endomembrane system"/>
    <property type="evidence" value="ECO:0007669"/>
    <property type="project" value="UniProtKB-SubCell"/>
</dbReference>
<evidence type="ECO:0000256" key="2">
    <source>
        <dbReference type="ARBA" id="ARBA00022448"/>
    </source>
</evidence>
<feature type="transmembrane region" description="Helical" evidence="7">
    <location>
        <begin position="67"/>
        <end position="91"/>
    </location>
</feature>
<dbReference type="EMBL" id="QZBZ01000106">
    <property type="protein sequence ID" value="TIA36345.1"/>
    <property type="molecule type" value="Genomic_DNA"/>
</dbReference>
<feature type="transmembrane region" description="Helical" evidence="7">
    <location>
        <begin position="391"/>
        <end position="413"/>
    </location>
</feature>
<evidence type="ECO:0000256" key="3">
    <source>
        <dbReference type="ARBA" id="ARBA00022692"/>
    </source>
</evidence>
<comment type="subcellular location">
    <subcellularLocation>
        <location evidence="1">Endomembrane system</location>
        <topology evidence="1">Multi-pass membrane protein</topology>
    </subcellularLocation>
</comment>
<dbReference type="AlphaFoldDB" id="A0A4T0BUE2"/>
<dbReference type="SUPFAM" id="SSF103473">
    <property type="entry name" value="MFS general substrate transporter"/>
    <property type="match status" value="1"/>
</dbReference>
<accession>A0A4T0BUE2</accession>
<dbReference type="PANTHER" id="PTHR23501:SF191">
    <property type="entry name" value="VACUOLAR BASIC AMINO ACID TRANSPORTER 4"/>
    <property type="match status" value="1"/>
</dbReference>
<proteinExistence type="predicted"/>
<keyword evidence="5 7" id="KW-0472">Membrane</keyword>
<dbReference type="InterPro" id="IPR036259">
    <property type="entry name" value="MFS_trans_sf"/>
</dbReference>